<dbReference type="EMBL" id="LTAO01000034">
    <property type="protein sequence ID" value="KYG28234.1"/>
    <property type="molecule type" value="Genomic_DNA"/>
</dbReference>
<sequence length="81" mass="9287">MSAIKTQPNQAAEICLLINQQFPKANLSPKENYLDVHTFTSVIERYTSNKVKTEDLLRRMSAQNLCKPLCEFLLHQAHNAK</sequence>
<gene>
    <name evidence="1" type="ORF">AZF04_10060</name>
</gene>
<accession>A0A161P9J8</accession>
<evidence type="ECO:0000313" key="1">
    <source>
        <dbReference type="EMBL" id="KYG28234.1"/>
    </source>
</evidence>
<evidence type="ECO:0000313" key="2">
    <source>
        <dbReference type="Proteomes" id="UP000075806"/>
    </source>
</evidence>
<comment type="caution">
    <text evidence="1">The sequence shown here is derived from an EMBL/GenBank/DDBJ whole genome shotgun (WGS) entry which is preliminary data.</text>
</comment>
<name>A0A161P9J8_9BACI</name>
<dbReference type="AlphaFoldDB" id="A0A161P9J8"/>
<proteinExistence type="predicted"/>
<keyword evidence="2" id="KW-1185">Reference proteome</keyword>
<reference evidence="1" key="1">
    <citation type="submission" date="2016-02" db="EMBL/GenBank/DDBJ databases">
        <title>Genome sequence of Bacillus trypoxylicola KCTC 13244(T).</title>
        <authorList>
            <person name="Jeong H."/>
            <person name="Park S.-H."/>
            <person name="Choi S.-K."/>
        </authorList>
    </citation>
    <scope>NUCLEOTIDE SEQUENCE [LARGE SCALE GENOMIC DNA]</scope>
    <source>
        <strain evidence="1">KCTC 13244</strain>
    </source>
</reference>
<organism evidence="1 2">
    <name type="scientific">Alkalihalobacillus trypoxylicola</name>
    <dbReference type="NCBI Taxonomy" id="519424"/>
    <lineage>
        <taxon>Bacteria</taxon>
        <taxon>Bacillati</taxon>
        <taxon>Bacillota</taxon>
        <taxon>Bacilli</taxon>
        <taxon>Bacillales</taxon>
        <taxon>Bacillaceae</taxon>
        <taxon>Alkalihalobacillus</taxon>
    </lineage>
</organism>
<dbReference type="Proteomes" id="UP000075806">
    <property type="component" value="Unassembled WGS sequence"/>
</dbReference>
<protein>
    <submittedName>
        <fullName evidence="1">Uncharacterized protein</fullName>
    </submittedName>
</protein>